<dbReference type="PROSITE" id="PS00070">
    <property type="entry name" value="ALDEHYDE_DEHYDR_CYS"/>
    <property type="match status" value="1"/>
</dbReference>
<dbReference type="InterPro" id="IPR016161">
    <property type="entry name" value="Ald_DH/histidinol_DH"/>
</dbReference>
<dbReference type="InterPro" id="IPR016163">
    <property type="entry name" value="Ald_DH_C"/>
</dbReference>
<dbReference type="Pfam" id="PF00171">
    <property type="entry name" value="Aldedh"/>
    <property type="match status" value="1"/>
</dbReference>
<dbReference type="Gene3D" id="3.40.309.10">
    <property type="entry name" value="Aldehyde Dehydrogenase, Chain A, domain 2"/>
    <property type="match status" value="1"/>
</dbReference>
<evidence type="ECO:0000256" key="3">
    <source>
        <dbReference type="ARBA" id="ARBA00012884"/>
    </source>
</evidence>
<evidence type="ECO:0000256" key="4">
    <source>
        <dbReference type="ARBA" id="ARBA00023002"/>
    </source>
</evidence>
<evidence type="ECO:0000313" key="10">
    <source>
        <dbReference type="EMBL" id="MFD1293236.1"/>
    </source>
</evidence>
<comment type="pathway">
    <text evidence="1">Amino-acid degradation; L-proline degradation into L-glutamate; L-glutamate from L-proline: step 2/2.</text>
</comment>
<keyword evidence="5" id="KW-0520">NAD</keyword>
<evidence type="ECO:0000256" key="7">
    <source>
        <dbReference type="ARBA" id="ARBA00032259"/>
    </source>
</evidence>
<evidence type="ECO:0000256" key="8">
    <source>
        <dbReference type="ARBA" id="ARBA00048142"/>
    </source>
</evidence>
<reference evidence="11" key="1">
    <citation type="journal article" date="2019" name="Int. J. Syst. Evol. Microbiol.">
        <title>The Global Catalogue of Microorganisms (GCM) 10K type strain sequencing project: providing services to taxonomists for standard genome sequencing and annotation.</title>
        <authorList>
            <consortium name="The Broad Institute Genomics Platform"/>
            <consortium name="The Broad Institute Genome Sequencing Center for Infectious Disease"/>
            <person name="Wu L."/>
            <person name="Ma J."/>
        </authorList>
    </citation>
    <scope>NUCLEOTIDE SEQUENCE [LARGE SCALE GENOMIC DNA]</scope>
    <source>
        <strain evidence="11">CCUG 62221</strain>
    </source>
</reference>
<evidence type="ECO:0000259" key="9">
    <source>
        <dbReference type="Pfam" id="PF00171"/>
    </source>
</evidence>
<keyword evidence="6" id="KW-0642">Proline metabolism</keyword>
<evidence type="ECO:0000256" key="1">
    <source>
        <dbReference type="ARBA" id="ARBA00004786"/>
    </source>
</evidence>
<dbReference type="SUPFAM" id="SSF53720">
    <property type="entry name" value="ALDH-like"/>
    <property type="match status" value="1"/>
</dbReference>
<evidence type="ECO:0000256" key="5">
    <source>
        <dbReference type="ARBA" id="ARBA00023027"/>
    </source>
</evidence>
<comment type="similarity">
    <text evidence="2">Belongs to the aldehyde dehydrogenase family.</text>
</comment>
<dbReference type="NCBIfam" id="TIGR01236">
    <property type="entry name" value="D1pyr5carbox1"/>
    <property type="match status" value="1"/>
</dbReference>
<comment type="catalytic activity">
    <reaction evidence="8">
        <text>L-glutamate 5-semialdehyde + NAD(+) + H2O = L-glutamate + NADH + 2 H(+)</text>
        <dbReference type="Rhea" id="RHEA:30235"/>
        <dbReference type="ChEBI" id="CHEBI:15377"/>
        <dbReference type="ChEBI" id="CHEBI:15378"/>
        <dbReference type="ChEBI" id="CHEBI:29985"/>
        <dbReference type="ChEBI" id="CHEBI:57540"/>
        <dbReference type="ChEBI" id="CHEBI:57945"/>
        <dbReference type="ChEBI" id="CHEBI:58066"/>
        <dbReference type="EC" id="1.2.1.88"/>
    </reaction>
</comment>
<accession>A0ABW3WNG6</accession>
<dbReference type="InterPro" id="IPR050485">
    <property type="entry name" value="Proline_metab_enzyme"/>
</dbReference>
<dbReference type="InterPro" id="IPR016162">
    <property type="entry name" value="Ald_DH_N"/>
</dbReference>
<dbReference type="GO" id="GO:0003842">
    <property type="term" value="F:L-glutamate gamma-semialdehyde dehydrogenase activity"/>
    <property type="evidence" value="ECO:0007669"/>
    <property type="project" value="UniProtKB-EC"/>
</dbReference>
<dbReference type="EMBL" id="JBHTMV010000003">
    <property type="protein sequence ID" value="MFD1293236.1"/>
    <property type="molecule type" value="Genomic_DNA"/>
</dbReference>
<protein>
    <recommendedName>
        <fullName evidence="7">L-glutamate gamma-semialdehyde dehydrogenase</fullName>
        <ecNumber evidence="3">1.2.1.88</ecNumber>
    </recommendedName>
    <alternativeName>
        <fullName evidence="7">L-glutamate gamma-semialdehyde dehydrogenase</fullName>
    </alternativeName>
</protein>
<evidence type="ECO:0000256" key="2">
    <source>
        <dbReference type="ARBA" id="ARBA00009986"/>
    </source>
</evidence>
<organism evidence="10 11">
    <name type="scientific">Lutibacter holmesii</name>
    <dbReference type="NCBI Taxonomy" id="1137985"/>
    <lineage>
        <taxon>Bacteria</taxon>
        <taxon>Pseudomonadati</taxon>
        <taxon>Bacteroidota</taxon>
        <taxon>Flavobacteriia</taxon>
        <taxon>Flavobacteriales</taxon>
        <taxon>Flavobacteriaceae</taxon>
        <taxon>Lutibacter</taxon>
    </lineage>
</organism>
<dbReference type="EC" id="1.2.1.88" evidence="3"/>
<dbReference type="Proteomes" id="UP001597241">
    <property type="component" value="Unassembled WGS sequence"/>
</dbReference>
<dbReference type="InterPro" id="IPR016160">
    <property type="entry name" value="Ald_DH_CS_CYS"/>
</dbReference>
<gene>
    <name evidence="10" type="primary">pruA</name>
    <name evidence="10" type="ORF">ACFQ5N_05250</name>
</gene>
<keyword evidence="4 10" id="KW-0560">Oxidoreductase</keyword>
<comment type="caution">
    <text evidence="10">The sequence shown here is derived from an EMBL/GenBank/DDBJ whole genome shotgun (WGS) entry which is preliminary data.</text>
</comment>
<dbReference type="InterPro" id="IPR015590">
    <property type="entry name" value="Aldehyde_DH_dom"/>
</dbReference>
<dbReference type="CDD" id="cd07123">
    <property type="entry name" value="ALDH_F4-17_P5CDH"/>
    <property type="match status" value="1"/>
</dbReference>
<dbReference type="InterPro" id="IPR005931">
    <property type="entry name" value="P5CDH/ALDH4A1"/>
</dbReference>
<feature type="domain" description="Aldehyde dehydrogenase" evidence="9">
    <location>
        <begin position="56"/>
        <end position="524"/>
    </location>
</feature>
<dbReference type="PANTHER" id="PTHR42862:SF1">
    <property type="entry name" value="DELTA-1-PYRROLINE-5-CARBOXYLATE DEHYDROGENASE 2, ISOFORM A-RELATED"/>
    <property type="match status" value="1"/>
</dbReference>
<name>A0ABW3WNG6_9FLAO</name>
<sequence>MATGFYNVPKAINEPINSYAPGTPERKALLDTYKKMFNEKVDIPFYIGGKEYRTGNTVEINPPHDHKHSVGQYHTAEKEHIELAVEAAAEARVKWAATSWEHRAAIFLKAADLLAGPFRYKMNAATMIAQSKNAFQAEIDSACELIDFLRFNVQFMTEIYTNQPISSPGIWNRMEYRPLEGFVYAITPFNFTAIAGNLPAAPALMGNVVIWKPARSQVYSAQVIMELFKEAGLPDGVINMVTGNSATITDVLLNSVDFAGVHFTGSTPVFNSFWETIGKNVGKYKSYPRIVGETGGKDFIWAHPSAKAQEVATGISRGAFEYQGQKCSAASRAYLPASLWPAIKESVLKDIASFKMGTPEDTTNFINSVIDDRAFKKLSSYIDQAKADSDAEIIAGGGYDDSVGYFIEPTIIVTTNPQYKTMSTELFGPIITIYIYEDDQWEEILDVVDKTGEFALTGAIFSGDRYVIDIATNKLENAAGNFYINDKPTGAVVGQQPFGGARGSGTNDKAGSVWNLLRWVNARTIKETFVPPTDYRYPFLGETTLETVEKEVEVAIDKIKEFGKDLSDKFKK</sequence>
<dbReference type="Gene3D" id="3.40.605.10">
    <property type="entry name" value="Aldehyde Dehydrogenase, Chain A, domain 1"/>
    <property type="match status" value="1"/>
</dbReference>
<proteinExistence type="inferred from homology"/>
<dbReference type="RefSeq" id="WP_386808359.1">
    <property type="nucleotide sequence ID" value="NZ_JBHTMV010000003.1"/>
</dbReference>
<evidence type="ECO:0000256" key="6">
    <source>
        <dbReference type="ARBA" id="ARBA00023062"/>
    </source>
</evidence>
<dbReference type="PANTHER" id="PTHR42862">
    <property type="entry name" value="DELTA-1-PYRROLINE-5-CARBOXYLATE DEHYDROGENASE 1, ISOFORM A-RELATED"/>
    <property type="match status" value="1"/>
</dbReference>
<evidence type="ECO:0000313" key="11">
    <source>
        <dbReference type="Proteomes" id="UP001597241"/>
    </source>
</evidence>
<keyword evidence="11" id="KW-1185">Reference proteome</keyword>